<dbReference type="Pfam" id="PF04183">
    <property type="entry name" value="IucA_IucC"/>
    <property type="match status" value="1"/>
</dbReference>
<evidence type="ECO:0008006" key="6">
    <source>
        <dbReference type="Google" id="ProtNLM"/>
    </source>
</evidence>
<protein>
    <recommendedName>
        <fullName evidence="6">IucA/IucC family siderophore biosynthesis protein</fullName>
    </recommendedName>
</protein>
<accession>A0A944CDW4</accession>
<dbReference type="AlphaFoldDB" id="A0A944CDW4"/>
<proteinExistence type="inferred from homology"/>
<dbReference type="InterPro" id="IPR007310">
    <property type="entry name" value="Aerobactin_biosyn_IucA/IucC_N"/>
</dbReference>
<dbReference type="Proteomes" id="UP000705379">
    <property type="component" value="Unassembled WGS sequence"/>
</dbReference>
<dbReference type="EMBL" id="QTKU01000002">
    <property type="protein sequence ID" value="MBS8260839.1"/>
    <property type="molecule type" value="Genomic_DNA"/>
</dbReference>
<reference evidence="4" key="2">
    <citation type="journal article" date="2021" name="Microorganisms">
        <title>Bacterial Dimethylsulfoniopropionate Biosynthesis in the East China Sea.</title>
        <authorList>
            <person name="Liu J."/>
            <person name="Zhang Y."/>
            <person name="Liu J."/>
            <person name="Zhong H."/>
            <person name="Williams B.T."/>
            <person name="Zheng Y."/>
            <person name="Curson A.R.J."/>
            <person name="Sun C."/>
            <person name="Sun H."/>
            <person name="Song D."/>
            <person name="Wagner Mackenzie B."/>
            <person name="Bermejo Martinez A."/>
            <person name="Todd J.D."/>
            <person name="Zhang X.H."/>
        </authorList>
    </citation>
    <scope>NUCLEOTIDE SEQUENCE</scope>
    <source>
        <strain evidence="4">AESS21</strain>
    </source>
</reference>
<feature type="domain" description="Aerobactin siderophore biosynthesis IucA/IucC-like C-terminal" evidence="3">
    <location>
        <begin position="418"/>
        <end position="574"/>
    </location>
</feature>
<dbReference type="PANTHER" id="PTHR34384:SF5">
    <property type="entry name" value="L-2,3-DIAMINOPROPANOATE--CITRATE LIGASE"/>
    <property type="match status" value="1"/>
</dbReference>
<reference evidence="4" key="1">
    <citation type="submission" date="2018-08" db="EMBL/GenBank/DDBJ databases">
        <authorList>
            <person name="Jin W."/>
            <person name="Wang H."/>
            <person name="Yang Y."/>
            <person name="Li M."/>
            <person name="Liu J."/>
        </authorList>
    </citation>
    <scope>NUCLEOTIDE SEQUENCE</scope>
    <source>
        <strain evidence="4">AESS21</strain>
    </source>
</reference>
<gene>
    <name evidence="4" type="ORF">DYI23_11460</name>
</gene>
<evidence type="ECO:0000256" key="1">
    <source>
        <dbReference type="ARBA" id="ARBA00007832"/>
    </source>
</evidence>
<dbReference type="Pfam" id="PF06276">
    <property type="entry name" value="FhuF"/>
    <property type="match status" value="1"/>
</dbReference>
<comment type="similarity">
    <text evidence="1">Belongs to the IucA/IucC family.</text>
</comment>
<organism evidence="4 5">
    <name type="scientific">Roseibium polysiphoniae</name>
    <dbReference type="NCBI Taxonomy" id="2571221"/>
    <lineage>
        <taxon>Bacteria</taxon>
        <taxon>Pseudomonadati</taxon>
        <taxon>Pseudomonadota</taxon>
        <taxon>Alphaproteobacteria</taxon>
        <taxon>Hyphomicrobiales</taxon>
        <taxon>Stappiaceae</taxon>
        <taxon>Roseibium</taxon>
    </lineage>
</organism>
<sequence>MNEMSADGFADAVQTAARKADHATATAFLNALLREWDGWSLISREKAEQLGMSGTYAHLPLAQSDEALLIEVPHAGRFRRKISLPFLRWDKKTQPREIALAEALTLLVLDSQASPGDPAFQLKLLQRILDSRLGTERAYASCRNNKPADLWSFQDAEQALMSGHPTHPNPRSKDEVDDVSSALYSPELAGKFPLFWVLAARSILVLKDAGKHSAEDYCRDLAQADETLPKSLKAEIPEDFVPVPWHPWQAPRLLADQRVINWIAEGKLIPVGSAGQPFAATASMRGVHAYHAPSMLKFSLSMRLTNSKRVLSYKEVERGIQMCRLLDSPVGADIAQQEPNLHILREPAYAALKAQDGGALEESFVVFRENPFRDPASCGPVMLASLCEERLDERSPLGALIERRAEETGKALAASAGEWLAAFVDVAVAPLARVRSRHGLLFGSHQQNMMISLKDDLPSAVWVRDCQGTGHLTTHHDTLERHVPDIGRYSENVAPPALGDGLLCYYVIVNNLMNVVSMLAIEGLLAESAAYAILREKLVALRAACDADTTFYDMLLEAPTLCSKGNYRTSLSGVNEASGDASGQLASFLEIPNPLSDPEATT</sequence>
<evidence type="ECO:0000313" key="5">
    <source>
        <dbReference type="Proteomes" id="UP000705379"/>
    </source>
</evidence>
<dbReference type="RefSeq" id="WP_213216295.1">
    <property type="nucleotide sequence ID" value="NZ_QTKU01000002.1"/>
</dbReference>
<evidence type="ECO:0000259" key="2">
    <source>
        <dbReference type="Pfam" id="PF04183"/>
    </source>
</evidence>
<evidence type="ECO:0000259" key="3">
    <source>
        <dbReference type="Pfam" id="PF06276"/>
    </source>
</evidence>
<comment type="caution">
    <text evidence="4">The sequence shown here is derived from an EMBL/GenBank/DDBJ whole genome shotgun (WGS) entry which is preliminary data.</text>
</comment>
<dbReference type="PANTHER" id="PTHR34384">
    <property type="entry name" value="L-2,3-DIAMINOPROPANOATE--CITRATE LIGASE"/>
    <property type="match status" value="1"/>
</dbReference>
<dbReference type="GO" id="GO:0019290">
    <property type="term" value="P:siderophore biosynthetic process"/>
    <property type="evidence" value="ECO:0007669"/>
    <property type="project" value="InterPro"/>
</dbReference>
<dbReference type="GO" id="GO:0016881">
    <property type="term" value="F:acid-amino acid ligase activity"/>
    <property type="evidence" value="ECO:0007669"/>
    <property type="project" value="UniProtKB-ARBA"/>
</dbReference>
<feature type="domain" description="Aerobactin siderophore biosynthesis IucA/IucC N-terminal" evidence="2">
    <location>
        <begin position="152"/>
        <end position="388"/>
    </location>
</feature>
<dbReference type="Gene3D" id="1.10.510.40">
    <property type="match status" value="1"/>
</dbReference>
<dbReference type="InterPro" id="IPR037455">
    <property type="entry name" value="LucA/IucC-like"/>
</dbReference>
<name>A0A944CDW4_9HYPH</name>
<evidence type="ECO:0000313" key="4">
    <source>
        <dbReference type="EMBL" id="MBS8260839.1"/>
    </source>
</evidence>
<dbReference type="InterPro" id="IPR022770">
    <property type="entry name" value="IucA/IucC-like_C"/>
</dbReference>